<comment type="caution">
    <text evidence="4">The sequence shown here is derived from an EMBL/GenBank/DDBJ whole genome shotgun (WGS) entry which is preliminary data.</text>
</comment>
<feature type="compositionally biased region" description="Low complexity" evidence="1">
    <location>
        <begin position="66"/>
        <end position="166"/>
    </location>
</feature>
<dbReference type="OrthoDB" id="4366245at2759"/>
<dbReference type="AlphaFoldDB" id="A0A317UVF5"/>
<proteinExistence type="predicted"/>
<dbReference type="EMBL" id="MSFL01000048">
    <property type="protein sequence ID" value="PWY66004.1"/>
    <property type="molecule type" value="Genomic_DNA"/>
</dbReference>
<protein>
    <recommendedName>
        <fullName evidence="6">Mid2 domain-containing protein</fullName>
    </recommendedName>
</protein>
<evidence type="ECO:0000313" key="5">
    <source>
        <dbReference type="Proteomes" id="UP000247233"/>
    </source>
</evidence>
<dbReference type="GeneID" id="37067231"/>
<organism evidence="4 5">
    <name type="scientific">Aspergillus heteromorphus CBS 117.55</name>
    <dbReference type="NCBI Taxonomy" id="1448321"/>
    <lineage>
        <taxon>Eukaryota</taxon>
        <taxon>Fungi</taxon>
        <taxon>Dikarya</taxon>
        <taxon>Ascomycota</taxon>
        <taxon>Pezizomycotina</taxon>
        <taxon>Eurotiomycetes</taxon>
        <taxon>Eurotiomycetidae</taxon>
        <taxon>Eurotiales</taxon>
        <taxon>Aspergillaceae</taxon>
        <taxon>Aspergillus</taxon>
        <taxon>Aspergillus subgen. Circumdati</taxon>
    </lineage>
</organism>
<evidence type="ECO:0000313" key="4">
    <source>
        <dbReference type="EMBL" id="PWY66004.1"/>
    </source>
</evidence>
<dbReference type="Proteomes" id="UP000247233">
    <property type="component" value="Unassembled WGS sequence"/>
</dbReference>
<keyword evidence="2" id="KW-0812">Transmembrane</keyword>
<sequence>MLLRCLLALGALSSVTLAHPEPAADLSLPPLPPNTAVAAFPTPALGDMSQKPKRYHHEWILQKRATTTADTATTTSDDTTTTSTTEATSTTESTTAAATTTTSESTTSTTSTTSATSASTSSTSTATATTSTSSATTTSASTSTTSSTTTTSTASTTSSTSTATSTVSAKQRARDRRGEIAAIIVFGSLIIVFVALTCFLCMRENRKARRIAAHKAALDAGSDYSMVPLAENGATPRPQSVATKFDRASMMFATHSVDSVVYSGQDNARPMTRPTSMAASETLSRGPAPGTPTAEQQMHHV</sequence>
<name>A0A317UVF5_9EURO</name>
<reference evidence="4 5" key="1">
    <citation type="submission" date="2016-12" db="EMBL/GenBank/DDBJ databases">
        <title>The genomes of Aspergillus section Nigri reveals drivers in fungal speciation.</title>
        <authorList>
            <consortium name="DOE Joint Genome Institute"/>
            <person name="Vesth T.C."/>
            <person name="Nybo J."/>
            <person name="Theobald S."/>
            <person name="Brandl J."/>
            <person name="Frisvad J.C."/>
            <person name="Nielsen K.F."/>
            <person name="Lyhne E.K."/>
            <person name="Kogle M.E."/>
            <person name="Kuo A."/>
            <person name="Riley R."/>
            <person name="Clum A."/>
            <person name="Nolan M."/>
            <person name="Lipzen A."/>
            <person name="Salamov A."/>
            <person name="Henrissat B."/>
            <person name="Wiebenga A."/>
            <person name="De Vries R.P."/>
            <person name="Grigoriev I.V."/>
            <person name="Mortensen U.H."/>
            <person name="Andersen M.R."/>
            <person name="Baker S.E."/>
        </authorList>
    </citation>
    <scope>NUCLEOTIDE SEQUENCE [LARGE SCALE GENOMIC DNA]</scope>
    <source>
        <strain evidence="4 5">CBS 117.55</strain>
    </source>
</reference>
<keyword evidence="3" id="KW-0732">Signal</keyword>
<feature type="signal peptide" evidence="3">
    <location>
        <begin position="1"/>
        <end position="18"/>
    </location>
</feature>
<feature type="region of interest" description="Disordered" evidence="1">
    <location>
        <begin position="66"/>
        <end position="174"/>
    </location>
</feature>
<feature type="chain" id="PRO_5016414596" description="Mid2 domain-containing protein" evidence="3">
    <location>
        <begin position="19"/>
        <end position="301"/>
    </location>
</feature>
<keyword evidence="5" id="KW-1185">Reference proteome</keyword>
<accession>A0A317UVF5</accession>
<dbReference type="RefSeq" id="XP_025394675.1">
    <property type="nucleotide sequence ID" value="XM_025544994.1"/>
</dbReference>
<keyword evidence="2" id="KW-0472">Membrane</keyword>
<feature type="transmembrane region" description="Helical" evidence="2">
    <location>
        <begin position="180"/>
        <end position="202"/>
    </location>
</feature>
<evidence type="ECO:0008006" key="6">
    <source>
        <dbReference type="Google" id="ProtNLM"/>
    </source>
</evidence>
<dbReference type="STRING" id="1448321.A0A317UVF5"/>
<keyword evidence="2" id="KW-1133">Transmembrane helix</keyword>
<evidence type="ECO:0000256" key="2">
    <source>
        <dbReference type="SAM" id="Phobius"/>
    </source>
</evidence>
<feature type="compositionally biased region" description="Polar residues" evidence="1">
    <location>
        <begin position="273"/>
        <end position="283"/>
    </location>
</feature>
<dbReference type="VEuPathDB" id="FungiDB:BO70DRAFT_374849"/>
<feature type="region of interest" description="Disordered" evidence="1">
    <location>
        <begin position="264"/>
        <end position="301"/>
    </location>
</feature>
<evidence type="ECO:0000256" key="3">
    <source>
        <dbReference type="SAM" id="SignalP"/>
    </source>
</evidence>
<evidence type="ECO:0000256" key="1">
    <source>
        <dbReference type="SAM" id="MobiDB-lite"/>
    </source>
</evidence>
<gene>
    <name evidence="4" type="ORF">BO70DRAFT_374849</name>
</gene>